<organism evidence="2 3">
    <name type="scientific">Asticcacaulis excentricus</name>
    <dbReference type="NCBI Taxonomy" id="78587"/>
    <lineage>
        <taxon>Bacteria</taxon>
        <taxon>Pseudomonadati</taxon>
        <taxon>Pseudomonadota</taxon>
        <taxon>Alphaproteobacteria</taxon>
        <taxon>Caulobacterales</taxon>
        <taxon>Caulobacteraceae</taxon>
        <taxon>Asticcacaulis</taxon>
    </lineage>
</organism>
<protein>
    <submittedName>
        <fullName evidence="2">Terminase</fullName>
    </submittedName>
</protein>
<proteinExistence type="predicted"/>
<accession>A0A3G9G2E0</accession>
<dbReference type="Gene3D" id="3.30.420.280">
    <property type="match status" value="1"/>
</dbReference>
<evidence type="ECO:0000313" key="2">
    <source>
        <dbReference type="EMBL" id="BBF79911.1"/>
    </source>
</evidence>
<sequence>MPIHIEVWFRAKSGEQSIEDFVRGLECTAWWLQEMDQLDQAILSLCVNRVGRYPEPDDRHTPEHVAAMGWAPAFTGVWGDSNMPVVDSWLYNMAFVEKTFGPGLFLQPPAILEDGTENPRAENLHNLSKIPIKAQYRSYYHQLSANMEEYDTRRLLKLVKAFDRRGQKVHLKYSPARHEVSGLLIDTHQPLIIACDTGDTLKHAAVFMQPTVNGRVRALDEISPKDRQTSLEEFASEIVAKYRMRFGRVRHVQIVCDPAAEAKMSVQGQNREVKITYAQYLAMLTEMDCEKAETNDPGFRKGAVTEFLDLHDGLLIDPEHCPDLVAAMDGGYCYRKVGNKVSPHVEKNDYSHLGEALEYGCLKLKRGVLSAPGGSQSAPDNWAGYDQQPSYSTGY</sequence>
<dbReference type="AlphaFoldDB" id="A0A3G9G2E0"/>
<evidence type="ECO:0000313" key="3">
    <source>
        <dbReference type="Proteomes" id="UP000278756"/>
    </source>
</evidence>
<feature type="region of interest" description="Disordered" evidence="1">
    <location>
        <begin position="372"/>
        <end position="395"/>
    </location>
</feature>
<gene>
    <name evidence="2" type="ORF">EM6_0488</name>
</gene>
<reference evidence="3" key="1">
    <citation type="journal article" date="2017" name="Biotechnol. Biofuels">
        <title>Evaluation of environmental bacterial communities as a factor affecting the growth of duckweed Lemna minor.</title>
        <authorList>
            <person name="Ishizawa H."/>
            <person name="Kuroda M."/>
            <person name="Morikawa M."/>
            <person name="Ike M."/>
        </authorList>
    </citation>
    <scope>NUCLEOTIDE SEQUENCE [LARGE SCALE GENOMIC DNA]</scope>
    <source>
        <strain evidence="3">M6</strain>
    </source>
</reference>
<dbReference type="EMBL" id="AP018827">
    <property type="protein sequence ID" value="BBF79911.1"/>
    <property type="molecule type" value="Genomic_DNA"/>
</dbReference>
<dbReference type="Proteomes" id="UP000278756">
    <property type="component" value="Chromosome 1"/>
</dbReference>
<name>A0A3G9G2E0_9CAUL</name>
<evidence type="ECO:0000256" key="1">
    <source>
        <dbReference type="SAM" id="MobiDB-lite"/>
    </source>
</evidence>
<reference evidence="3" key="2">
    <citation type="journal article" date="2017" name="Plant Physiol. Biochem.">
        <title>Differential oxidative and antioxidative response of duckweed Lemna minor toward plant growth promoting/inhibiting bacteria.</title>
        <authorList>
            <person name="Ishizawa H."/>
            <person name="Kuroda M."/>
            <person name="Morikawa M."/>
            <person name="Ike M."/>
        </authorList>
    </citation>
    <scope>NUCLEOTIDE SEQUENCE [LARGE SCALE GENOMIC DNA]</scope>
    <source>
        <strain evidence="3">M6</strain>
    </source>
</reference>